<dbReference type="AlphaFoldDB" id="A0A1Z5YUK7"/>
<keyword evidence="1" id="KW-0812">Transmembrane</keyword>
<accession>A0A1Z5YUK7</accession>
<proteinExistence type="predicted"/>
<organism evidence="2 3">
    <name type="scientific">Acetobacter cibinongensis</name>
    <dbReference type="NCBI Taxonomy" id="146475"/>
    <lineage>
        <taxon>Bacteria</taxon>
        <taxon>Pseudomonadati</taxon>
        <taxon>Pseudomonadota</taxon>
        <taxon>Alphaproteobacteria</taxon>
        <taxon>Acetobacterales</taxon>
        <taxon>Acetobacteraceae</taxon>
        <taxon>Acetobacter</taxon>
    </lineage>
</organism>
<feature type="transmembrane region" description="Helical" evidence="1">
    <location>
        <begin position="61"/>
        <end position="82"/>
    </location>
</feature>
<protein>
    <recommendedName>
        <fullName evidence="4">DUF3325 domain-containing protein</fullName>
    </recommendedName>
</protein>
<dbReference type="Proteomes" id="UP000196086">
    <property type="component" value="Unassembled WGS sequence"/>
</dbReference>
<evidence type="ECO:0008006" key="4">
    <source>
        <dbReference type="Google" id="ProtNLM"/>
    </source>
</evidence>
<keyword evidence="1" id="KW-0472">Membrane</keyword>
<evidence type="ECO:0000313" key="3">
    <source>
        <dbReference type="Proteomes" id="UP000196086"/>
    </source>
</evidence>
<dbReference type="EMBL" id="JOMQ01000030">
    <property type="protein sequence ID" value="OUJ02259.1"/>
    <property type="molecule type" value="Genomic_DNA"/>
</dbReference>
<name>A0A1Z5YUK7_9PROT</name>
<keyword evidence="1" id="KW-1133">Transmembrane helix</keyword>
<sequence length="98" mass="10798">MAFVIFFLWCMTFVSHDCLQTHSLKLMPLSKAQTCLAHCIRALAPLLALAWCLYSDPAMGILLWLGLGSVAGVTVALALAYYKNKRSAPAQRALRQKS</sequence>
<reference evidence="2 3" key="1">
    <citation type="submission" date="2014-06" db="EMBL/GenBank/DDBJ databases">
        <authorList>
            <person name="Ju J."/>
            <person name="Zhang J."/>
        </authorList>
    </citation>
    <scope>NUCLEOTIDE SEQUENCE [LARGE SCALE GENOMIC DNA]</scope>
    <source>
        <strain evidence="2 3">DsW_47</strain>
    </source>
</reference>
<comment type="caution">
    <text evidence="2">The sequence shown here is derived from an EMBL/GenBank/DDBJ whole genome shotgun (WGS) entry which is preliminary data.</text>
</comment>
<evidence type="ECO:0000313" key="2">
    <source>
        <dbReference type="EMBL" id="OUJ02259.1"/>
    </source>
</evidence>
<evidence type="ECO:0000256" key="1">
    <source>
        <dbReference type="SAM" id="Phobius"/>
    </source>
</evidence>
<gene>
    <name evidence="2" type="ORF">HK14_06460</name>
</gene>